<name>A0A1N7S3Y2_9BURK</name>
<protein>
    <submittedName>
        <fullName evidence="2">Uncharacterized protein</fullName>
    </submittedName>
</protein>
<evidence type="ECO:0000313" key="3">
    <source>
        <dbReference type="Proteomes" id="UP000195569"/>
    </source>
</evidence>
<sequence length="95" mass="10424">MNTGFVILGQVAASATHIEVACTRCERHGRYRLAKLVASLGADFPMTDHGSEITDCTRRNATSAQVRCDVYFPDLPKNMNGGDPVRPRPDETDDD</sequence>
<dbReference type="AlphaFoldDB" id="A0A1N7S3Y2"/>
<reference evidence="2" key="1">
    <citation type="submission" date="2016-12" db="EMBL/GenBank/DDBJ databases">
        <authorList>
            <person name="Moulin L."/>
        </authorList>
    </citation>
    <scope>NUCLEOTIDE SEQUENCE [LARGE SCALE GENOMIC DNA]</scope>
    <source>
        <strain evidence="2">STM 7183</strain>
    </source>
</reference>
<gene>
    <name evidence="2" type="ORF">BN2476_300131</name>
</gene>
<evidence type="ECO:0000256" key="1">
    <source>
        <dbReference type="SAM" id="MobiDB-lite"/>
    </source>
</evidence>
<evidence type="ECO:0000313" key="2">
    <source>
        <dbReference type="EMBL" id="SIT41692.1"/>
    </source>
</evidence>
<organism evidence="2 3">
    <name type="scientific">Paraburkholderia piptadeniae</name>
    <dbReference type="NCBI Taxonomy" id="1701573"/>
    <lineage>
        <taxon>Bacteria</taxon>
        <taxon>Pseudomonadati</taxon>
        <taxon>Pseudomonadota</taxon>
        <taxon>Betaproteobacteria</taxon>
        <taxon>Burkholderiales</taxon>
        <taxon>Burkholderiaceae</taxon>
        <taxon>Paraburkholderia</taxon>
    </lineage>
</organism>
<feature type="region of interest" description="Disordered" evidence="1">
    <location>
        <begin position="73"/>
        <end position="95"/>
    </location>
</feature>
<dbReference type="Proteomes" id="UP000195569">
    <property type="component" value="Unassembled WGS sequence"/>
</dbReference>
<accession>A0A1N7S3Y2</accession>
<proteinExistence type="predicted"/>
<comment type="caution">
    <text evidence="2">The sequence shown here is derived from an EMBL/GenBank/DDBJ whole genome shotgun (WGS) entry which is preliminary data.</text>
</comment>
<dbReference type="EMBL" id="CYGY02000030">
    <property type="protein sequence ID" value="SIT41692.1"/>
    <property type="molecule type" value="Genomic_DNA"/>
</dbReference>
<keyword evidence="3" id="KW-1185">Reference proteome</keyword>
<feature type="compositionally biased region" description="Basic and acidic residues" evidence="1">
    <location>
        <begin position="85"/>
        <end position="95"/>
    </location>
</feature>